<dbReference type="OrthoDB" id="95460at2"/>
<evidence type="ECO:0000313" key="3">
    <source>
        <dbReference type="Proteomes" id="UP000318307"/>
    </source>
</evidence>
<dbReference type="SUPFAM" id="SSF46955">
    <property type="entry name" value="Putative DNA-binding domain"/>
    <property type="match status" value="1"/>
</dbReference>
<dbReference type="InterPro" id="IPR051541">
    <property type="entry name" value="PTS_SugarTrans_NitroReg"/>
</dbReference>
<protein>
    <submittedName>
        <fullName evidence="2">Phosphotransferase IIA-like nitrogen-regulatory protein PtsN</fullName>
    </submittedName>
</protein>
<dbReference type="RefSeq" id="WP_144684699.1">
    <property type="nucleotide sequence ID" value="NZ_VLLC01000012.1"/>
</dbReference>
<evidence type="ECO:0000313" key="2">
    <source>
        <dbReference type="EMBL" id="TWI71803.1"/>
    </source>
</evidence>
<dbReference type="PANTHER" id="PTHR47738">
    <property type="entry name" value="PTS SYSTEM FRUCTOSE-LIKE EIIA COMPONENT-RELATED"/>
    <property type="match status" value="1"/>
</dbReference>
<dbReference type="InterPro" id="IPR016152">
    <property type="entry name" value="PTrfase/Anion_transptr"/>
</dbReference>
<accession>A0A562RS76</accession>
<dbReference type="Proteomes" id="UP000318307">
    <property type="component" value="Unassembled WGS sequence"/>
</dbReference>
<dbReference type="InterPro" id="IPR009061">
    <property type="entry name" value="DNA-bd_dom_put_sf"/>
</dbReference>
<proteinExistence type="predicted"/>
<dbReference type="AlphaFoldDB" id="A0A562RS76"/>
<comment type="caution">
    <text evidence="2">The sequence shown here is derived from an EMBL/GenBank/DDBJ whole genome shotgun (WGS) entry which is preliminary data.</text>
</comment>
<name>A0A562RS76_9BACT</name>
<dbReference type="EMBL" id="VLLC01000012">
    <property type="protein sequence ID" value="TWI71803.1"/>
    <property type="molecule type" value="Genomic_DNA"/>
</dbReference>
<keyword evidence="2" id="KW-0808">Transferase</keyword>
<dbReference type="InterPro" id="IPR002178">
    <property type="entry name" value="PTS_EIIA_type-2_dom"/>
</dbReference>
<dbReference type="Pfam" id="PF12728">
    <property type="entry name" value="HTH_17"/>
    <property type="match status" value="1"/>
</dbReference>
<feature type="domain" description="PTS EIIA type-2" evidence="1">
    <location>
        <begin position="76"/>
        <end position="220"/>
    </location>
</feature>
<dbReference type="Pfam" id="PF00359">
    <property type="entry name" value="PTS_EIIA_2"/>
    <property type="match status" value="1"/>
</dbReference>
<dbReference type="GO" id="GO:0030295">
    <property type="term" value="F:protein kinase activator activity"/>
    <property type="evidence" value="ECO:0007669"/>
    <property type="project" value="TreeGrafter"/>
</dbReference>
<evidence type="ECO:0000259" key="1">
    <source>
        <dbReference type="PROSITE" id="PS51094"/>
    </source>
</evidence>
<reference evidence="2 3" key="1">
    <citation type="submission" date="2019-07" db="EMBL/GenBank/DDBJ databases">
        <title>Genome sequencing of 100 strains of the haloalkaliphilic chemolithoautotrophic sulfur-oxidizing bacterium Thioalkalivibrio.</title>
        <authorList>
            <person name="Muyzer G."/>
        </authorList>
    </citation>
    <scope>NUCLEOTIDE SEQUENCE [LARGE SCALE GENOMIC DNA]</scope>
    <source>
        <strain evidence="2 3">ASO4-4</strain>
    </source>
</reference>
<dbReference type="PROSITE" id="PS51094">
    <property type="entry name" value="PTS_EIIA_TYPE_2"/>
    <property type="match status" value="1"/>
</dbReference>
<organism evidence="2 3">
    <name type="scientific">Desulfobotulus alkaliphilus</name>
    <dbReference type="NCBI Taxonomy" id="622671"/>
    <lineage>
        <taxon>Bacteria</taxon>
        <taxon>Pseudomonadati</taxon>
        <taxon>Thermodesulfobacteriota</taxon>
        <taxon>Desulfobacteria</taxon>
        <taxon>Desulfobacterales</taxon>
        <taxon>Desulfobacteraceae</taxon>
        <taxon>Desulfobotulus</taxon>
    </lineage>
</organism>
<gene>
    <name evidence="2" type="ORF">LZ24_01820</name>
</gene>
<sequence length="232" mass="26263">MKRLRLQETAAGLDLPVHTLERWIRQGRIPVVLVDNFCVFREEALARWARQHHMPFRIREKDAASQGVFCSEGLGAALQRGAVMHLLDCKDREDLLWQMVRAVPFLPPAMEGLLLEKLLERESMVSTGVGRGIALPHPRVPLDNFPEKSCIITAFPHEPVAYGAMDGQPVFVLFLLLARDVKAHLHLLSRLSHCLQDERVYALLMEKPEKSALLEMLAAKEKALGEKQVNRP</sequence>
<dbReference type="SUPFAM" id="SSF55804">
    <property type="entry name" value="Phoshotransferase/anion transport protein"/>
    <property type="match status" value="1"/>
</dbReference>
<dbReference type="GO" id="GO:0016740">
    <property type="term" value="F:transferase activity"/>
    <property type="evidence" value="ECO:0007669"/>
    <property type="project" value="UniProtKB-KW"/>
</dbReference>
<dbReference type="Gene3D" id="3.40.930.10">
    <property type="entry name" value="Mannitol-specific EII, Chain A"/>
    <property type="match status" value="1"/>
</dbReference>
<dbReference type="PANTHER" id="PTHR47738:SF1">
    <property type="entry name" value="NITROGEN REGULATORY PROTEIN"/>
    <property type="match status" value="1"/>
</dbReference>
<dbReference type="InterPro" id="IPR041657">
    <property type="entry name" value="HTH_17"/>
</dbReference>
<keyword evidence="3" id="KW-1185">Reference proteome</keyword>